<dbReference type="Proteomes" id="UP000617628">
    <property type="component" value="Unassembled WGS sequence"/>
</dbReference>
<keyword evidence="1" id="KW-0378">Hydrolase</keyword>
<comment type="caution">
    <text evidence="5">The sequence shown here is derived from an EMBL/GenBank/DDBJ whole genome shotgun (WGS) entry which is preliminary data.</text>
</comment>
<dbReference type="InterPro" id="IPR013783">
    <property type="entry name" value="Ig-like_fold"/>
</dbReference>
<dbReference type="GO" id="GO:0001681">
    <property type="term" value="F:sialate O-acetylesterase activity"/>
    <property type="evidence" value="ECO:0007669"/>
    <property type="project" value="InterPro"/>
</dbReference>
<dbReference type="RefSeq" id="WP_200356719.1">
    <property type="nucleotide sequence ID" value="NZ_JAENIL010000031.1"/>
</dbReference>
<dbReference type="PANTHER" id="PTHR22901">
    <property type="entry name" value="SIALATE O-ACETYLESTERASE"/>
    <property type="match status" value="1"/>
</dbReference>
<gene>
    <name evidence="5" type="ORF">JIN87_16620</name>
</gene>
<dbReference type="Gene3D" id="3.40.50.1110">
    <property type="entry name" value="SGNH hydrolase"/>
    <property type="match status" value="1"/>
</dbReference>
<evidence type="ECO:0000259" key="4">
    <source>
        <dbReference type="PROSITE" id="PS50022"/>
    </source>
</evidence>
<feature type="signal peptide" evidence="3">
    <location>
        <begin position="1"/>
        <end position="21"/>
    </location>
</feature>
<dbReference type="InterPro" id="IPR008979">
    <property type="entry name" value="Galactose-bd-like_sf"/>
</dbReference>
<dbReference type="SUPFAM" id="SSF52266">
    <property type="entry name" value="SGNH hydrolase"/>
    <property type="match status" value="1"/>
</dbReference>
<dbReference type="Pfam" id="PF03629">
    <property type="entry name" value="SASA"/>
    <property type="match status" value="2"/>
</dbReference>
<dbReference type="PANTHER" id="PTHR22901:SF0">
    <property type="entry name" value="SIALATE O-ACETYLESTERASE"/>
    <property type="match status" value="1"/>
</dbReference>
<dbReference type="Gene3D" id="2.60.40.10">
    <property type="entry name" value="Immunoglobulins"/>
    <property type="match status" value="1"/>
</dbReference>
<dbReference type="InterPro" id="IPR000421">
    <property type="entry name" value="FA58C"/>
</dbReference>
<dbReference type="SUPFAM" id="SSF49785">
    <property type="entry name" value="Galactose-binding domain-like"/>
    <property type="match status" value="1"/>
</dbReference>
<keyword evidence="6" id="KW-1185">Reference proteome</keyword>
<dbReference type="GO" id="GO:0005975">
    <property type="term" value="P:carbohydrate metabolic process"/>
    <property type="evidence" value="ECO:0007669"/>
    <property type="project" value="TreeGrafter"/>
</dbReference>
<proteinExistence type="predicted"/>
<reference evidence="5" key="1">
    <citation type="submission" date="2021-01" db="EMBL/GenBank/DDBJ databases">
        <title>Modified the classification status of verrucomicrobia.</title>
        <authorList>
            <person name="Feng X."/>
        </authorList>
    </citation>
    <scope>NUCLEOTIDE SEQUENCE</scope>
    <source>
        <strain evidence="5">KCTC 13126</strain>
    </source>
</reference>
<dbReference type="InterPro" id="IPR005181">
    <property type="entry name" value="SASA"/>
</dbReference>
<evidence type="ECO:0000313" key="5">
    <source>
        <dbReference type="EMBL" id="MBK1878507.1"/>
    </source>
</evidence>
<dbReference type="InterPro" id="IPR036514">
    <property type="entry name" value="SGNH_hydro_sf"/>
</dbReference>
<dbReference type="EMBL" id="JAENIL010000031">
    <property type="protein sequence ID" value="MBK1878507.1"/>
    <property type="molecule type" value="Genomic_DNA"/>
</dbReference>
<dbReference type="Pfam" id="PF00754">
    <property type="entry name" value="F5_F8_type_C"/>
    <property type="match status" value="1"/>
</dbReference>
<evidence type="ECO:0000313" key="6">
    <source>
        <dbReference type="Proteomes" id="UP000617628"/>
    </source>
</evidence>
<feature type="compositionally biased region" description="Basic and acidic residues" evidence="2">
    <location>
        <begin position="500"/>
        <end position="510"/>
    </location>
</feature>
<feature type="region of interest" description="Disordered" evidence="2">
    <location>
        <begin position="486"/>
        <end position="510"/>
    </location>
</feature>
<protein>
    <submittedName>
        <fullName evidence="5">Discoidin domain-containing protein</fullName>
    </submittedName>
</protein>
<sequence length="662" mass="74207">MSKTYCSLILASFVASILSTAFGTPKLPPYFSDHMVLQRETPVILSGYADPSSDVHAQLDSLETRQRLSVQTDADGNFKVEFPSLPAGGPYTLTLEDPSGKAIYNNILVGDVWLCSGQSNMEWRLEATQNAQDEIVRSHHPHLRFFKVPHAMSNTPHTTLAAGPWQPSSPDSAQNFSAVGYYFGKEIQQRTGVPIGLIQSTWGGTEIHLWINKSAFASVPELHYYLDKNTSRRPLDTLEIERIDKLLGTLDRPADAPPLRALKRGVAHPKNPGHLYNAMIHPLIPFPIKGVIWYQGEANAHLAGEYQSLFPLLINSWRDERGQNELPFYFVQLANYRKRQEEPIESDWAALREAQDKTLDLPATGQAIAIDIGDAKDIHPRNKRDVGKRLARHALKNEYGVELSSDGPRLAKVEKEGNALRLSFDNVDSGLILQGDTQRAFSISSEDGPFEWAEVRREGNRLLISSDKVADPSYLRYAWADNPPSPLYNGDGLPASPFRTDQRPLPSDDRHWITPSKHVEFDTALEFIDKAEWTPYGSARIAVSSYQHGNSTLNLIDGDTDTRWSTEGLDRKLMVDLTDLTLCDHIGLQLYNGDKRQTLLKVEYSKDGQEWTESFFGLSSGTSSDLENFPVSDTPIRYIQVTFFGNTSNLWNSITELLLPTR</sequence>
<dbReference type="PROSITE" id="PS50022">
    <property type="entry name" value="FA58C_3"/>
    <property type="match status" value="1"/>
</dbReference>
<dbReference type="AlphaFoldDB" id="A0A934RXB8"/>
<evidence type="ECO:0000256" key="2">
    <source>
        <dbReference type="SAM" id="MobiDB-lite"/>
    </source>
</evidence>
<dbReference type="InterPro" id="IPR039329">
    <property type="entry name" value="SIAE"/>
</dbReference>
<organism evidence="5 6">
    <name type="scientific">Pelagicoccus mobilis</name>
    <dbReference type="NCBI Taxonomy" id="415221"/>
    <lineage>
        <taxon>Bacteria</taxon>
        <taxon>Pseudomonadati</taxon>
        <taxon>Verrucomicrobiota</taxon>
        <taxon>Opitutia</taxon>
        <taxon>Puniceicoccales</taxon>
        <taxon>Pelagicoccaceae</taxon>
        <taxon>Pelagicoccus</taxon>
    </lineage>
</organism>
<feature type="domain" description="F5/8 type C" evidence="4">
    <location>
        <begin position="520"/>
        <end position="662"/>
    </location>
</feature>
<evidence type="ECO:0000256" key="3">
    <source>
        <dbReference type="SAM" id="SignalP"/>
    </source>
</evidence>
<dbReference type="Gene3D" id="2.60.120.260">
    <property type="entry name" value="Galactose-binding domain-like"/>
    <property type="match status" value="1"/>
</dbReference>
<accession>A0A934RXB8</accession>
<name>A0A934RXB8_9BACT</name>
<evidence type="ECO:0000256" key="1">
    <source>
        <dbReference type="ARBA" id="ARBA00022801"/>
    </source>
</evidence>
<keyword evidence="3" id="KW-0732">Signal</keyword>
<feature type="chain" id="PRO_5037136372" evidence="3">
    <location>
        <begin position="22"/>
        <end position="662"/>
    </location>
</feature>